<keyword evidence="1" id="KW-0378">Hydrolase</keyword>
<accession>A0A9W9MBW5</accession>
<evidence type="ECO:0000313" key="2">
    <source>
        <dbReference type="Proteomes" id="UP001150942"/>
    </source>
</evidence>
<proteinExistence type="predicted"/>
<dbReference type="GO" id="GO:0017000">
    <property type="term" value="P:antibiotic biosynthetic process"/>
    <property type="evidence" value="ECO:0007669"/>
    <property type="project" value="UniProtKB-ARBA"/>
</dbReference>
<sequence length="233" mass="25487">MVDSVKPPVVDVVIKDYTPQGREETIAGLRTYVVGPTNAEVGVVIAYDVMGLSCNTKQGADIVSRALNAIVFIPDLLQGVYADPAWLPPDTEEKREKFFGYLKGYAAPPKYVETLIEVTNEYKASFPGVVALASKKNTPFTASVQLHPGMLDPADAKEINIPHMVLASKDEPAEPVAGFKTVIEDRLGAIGGFVETYTKMFHGWMGTNAKLDQEESRNGYIRGYTQVIDFLRG</sequence>
<dbReference type="Proteomes" id="UP001150942">
    <property type="component" value="Unassembled WGS sequence"/>
</dbReference>
<dbReference type="GO" id="GO:0072330">
    <property type="term" value="P:monocarboxylic acid biosynthetic process"/>
    <property type="evidence" value="ECO:0007669"/>
    <property type="project" value="UniProtKB-ARBA"/>
</dbReference>
<evidence type="ECO:0000313" key="1">
    <source>
        <dbReference type="EMBL" id="KAJ5196750.1"/>
    </source>
</evidence>
<dbReference type="InterPro" id="IPR029058">
    <property type="entry name" value="AB_hydrolase_fold"/>
</dbReference>
<organism evidence="1 2">
    <name type="scientific">Penicillium cf. viridicatum</name>
    <dbReference type="NCBI Taxonomy" id="2972119"/>
    <lineage>
        <taxon>Eukaryota</taxon>
        <taxon>Fungi</taxon>
        <taxon>Dikarya</taxon>
        <taxon>Ascomycota</taxon>
        <taxon>Pezizomycotina</taxon>
        <taxon>Eurotiomycetes</taxon>
        <taxon>Eurotiomycetidae</taxon>
        <taxon>Eurotiales</taxon>
        <taxon>Aspergillaceae</taxon>
        <taxon>Penicillium</taxon>
    </lineage>
</organism>
<dbReference type="EMBL" id="JAPQKQ010000005">
    <property type="protein sequence ID" value="KAJ5196750.1"/>
    <property type="molecule type" value="Genomic_DNA"/>
</dbReference>
<dbReference type="PANTHER" id="PTHR47668">
    <property type="entry name" value="DIENELACTONE HYDROLASE FAMILY PROTEIN (AFU_ORTHOLOGUE AFUA_6G01940)"/>
    <property type="match status" value="1"/>
</dbReference>
<reference evidence="1" key="1">
    <citation type="submission" date="2022-11" db="EMBL/GenBank/DDBJ databases">
        <authorList>
            <person name="Petersen C."/>
        </authorList>
    </citation>
    <scope>NUCLEOTIDE SEQUENCE</scope>
    <source>
        <strain evidence="1">IBT 20477</strain>
    </source>
</reference>
<name>A0A9W9MBW5_9EURO</name>
<reference evidence="1" key="2">
    <citation type="journal article" date="2023" name="IMA Fungus">
        <title>Comparative genomic study of the Penicillium genus elucidates a diverse pangenome and 15 lateral gene transfer events.</title>
        <authorList>
            <person name="Petersen C."/>
            <person name="Sorensen T."/>
            <person name="Nielsen M.R."/>
            <person name="Sondergaard T.E."/>
            <person name="Sorensen J.L."/>
            <person name="Fitzpatrick D.A."/>
            <person name="Frisvad J.C."/>
            <person name="Nielsen K.L."/>
        </authorList>
    </citation>
    <scope>NUCLEOTIDE SEQUENCE</scope>
    <source>
        <strain evidence="1">IBT 20477</strain>
    </source>
</reference>
<gene>
    <name evidence="1" type="ORF">N7449_007229</name>
</gene>
<dbReference type="GO" id="GO:0016787">
    <property type="term" value="F:hydrolase activity"/>
    <property type="evidence" value="ECO:0007669"/>
    <property type="project" value="UniProtKB-KW"/>
</dbReference>
<dbReference type="PANTHER" id="PTHR47668:SF1">
    <property type="entry name" value="DIENELACTONE HYDROLASE DOMAIN-CONTAINING PROTEIN-RELATED"/>
    <property type="match status" value="1"/>
</dbReference>
<dbReference type="AlphaFoldDB" id="A0A9W9MBW5"/>
<comment type="caution">
    <text evidence="1">The sequence shown here is derived from an EMBL/GenBank/DDBJ whole genome shotgun (WGS) entry which is preliminary data.</text>
</comment>
<keyword evidence="2" id="KW-1185">Reference proteome</keyword>
<dbReference type="Gene3D" id="3.40.50.1820">
    <property type="entry name" value="alpha/beta hydrolase"/>
    <property type="match status" value="1"/>
</dbReference>
<protein>
    <submittedName>
        <fullName evidence="1">Dienelactone hydrolase</fullName>
    </submittedName>
</protein>
<dbReference type="OrthoDB" id="2147163at2759"/>